<feature type="region of interest" description="Disordered" evidence="1">
    <location>
        <begin position="250"/>
        <end position="651"/>
    </location>
</feature>
<reference evidence="4 5" key="1">
    <citation type="submission" date="2020-06" db="EMBL/GenBank/DDBJ databases">
        <authorList>
            <person name="Li R."/>
            <person name="Bekaert M."/>
        </authorList>
    </citation>
    <scope>NUCLEOTIDE SEQUENCE [LARGE SCALE GENOMIC DNA]</scope>
    <source>
        <strain evidence="5">wild</strain>
    </source>
</reference>
<feature type="signal peptide" evidence="3">
    <location>
        <begin position="1"/>
        <end position="18"/>
    </location>
</feature>
<name>A0A6J8DMU6_MYTCO</name>
<keyword evidence="2" id="KW-0812">Transmembrane</keyword>
<feature type="compositionally biased region" description="Pro residues" evidence="1">
    <location>
        <begin position="561"/>
        <end position="588"/>
    </location>
</feature>
<feature type="compositionally biased region" description="Acidic residues" evidence="1">
    <location>
        <begin position="444"/>
        <end position="469"/>
    </location>
</feature>
<dbReference type="OrthoDB" id="6144813at2759"/>
<feature type="compositionally biased region" description="Pro residues" evidence="1">
    <location>
        <begin position="528"/>
        <end position="540"/>
    </location>
</feature>
<gene>
    <name evidence="4" type="ORF">MCOR_42734</name>
</gene>
<feature type="compositionally biased region" description="Low complexity" evidence="1">
    <location>
        <begin position="365"/>
        <end position="374"/>
    </location>
</feature>
<keyword evidence="2" id="KW-0472">Membrane</keyword>
<accession>A0A6J8DMU6</accession>
<keyword evidence="2" id="KW-1133">Transmembrane helix</keyword>
<evidence type="ECO:0000256" key="1">
    <source>
        <dbReference type="SAM" id="MobiDB-lite"/>
    </source>
</evidence>
<evidence type="ECO:0000256" key="2">
    <source>
        <dbReference type="SAM" id="Phobius"/>
    </source>
</evidence>
<evidence type="ECO:0000256" key="3">
    <source>
        <dbReference type="SAM" id="SignalP"/>
    </source>
</evidence>
<dbReference type="AlphaFoldDB" id="A0A6J8DMU6"/>
<evidence type="ECO:0000313" key="5">
    <source>
        <dbReference type="Proteomes" id="UP000507470"/>
    </source>
</evidence>
<evidence type="ECO:0000313" key="4">
    <source>
        <dbReference type="EMBL" id="CAC5409446.1"/>
    </source>
</evidence>
<sequence length="651" mass="72676">MRRITGFLFLITSGLVTGQSSWSSWSGQGPQTNDLTFWMDSASQCSAKQFNVGTSAITIYGKGAVQSNPGALTECQITLISEKTGEMRRFQVEIKQATINEQNVGFTMYDGQSTGSNRLFTASKGSQPNTQIRYTTSGNSVTFYFTRSSPANLDYNIEIGVIVIPGDPTSQDECKTGNEYGCNYYGYKQVIDKETVIGIVGGIFGLIVFIVIPIIVICCYRRSKGVNKKWDEFKLHDTVTNTAADIHNSNASLTTTKSKKGPWTSQSSRVPYSDGKRSYGRGSRYSDGGESEFSASIDIPPKGRPPPPPYDEHDRGRSYRDGPRSNRNGYRDDRNRNDRYDDRVDRDYRSERNSRPRYDSDRKSYYSSSDDTSYVQGRDDHPQEVFIERIIEPRVKPKSKAELQKRAKYEEDDEDPYDKIVDKDSPKFKPKKAVKESAIQCEQESSEDNESNTESDDEPLSTDETDDEDIIKKKKKEAQKAALYAKPSKKGRKQTRAEPAPTPAVVQPTQPVHMVPGQPVFYNVQAPNGPPFPRPIPPVQQPYFTQPPHARPFMSISGLPPQQPMGYPPPMSARFPPPAQVQRPPAPPMYTASQAAPLQPPVFTHLVQRGYGRQSPSLDGSEGGRNQTDDSDRTADLGSGVEFMKRTTTTV</sequence>
<organism evidence="4 5">
    <name type="scientific">Mytilus coruscus</name>
    <name type="common">Sea mussel</name>
    <dbReference type="NCBI Taxonomy" id="42192"/>
    <lineage>
        <taxon>Eukaryota</taxon>
        <taxon>Metazoa</taxon>
        <taxon>Spiralia</taxon>
        <taxon>Lophotrochozoa</taxon>
        <taxon>Mollusca</taxon>
        <taxon>Bivalvia</taxon>
        <taxon>Autobranchia</taxon>
        <taxon>Pteriomorphia</taxon>
        <taxon>Mytilida</taxon>
        <taxon>Mytiloidea</taxon>
        <taxon>Mytilidae</taxon>
        <taxon>Mytilinae</taxon>
        <taxon>Mytilus</taxon>
    </lineage>
</organism>
<feature type="compositionally biased region" description="Basic and acidic residues" evidence="1">
    <location>
        <begin position="417"/>
        <end position="427"/>
    </location>
</feature>
<feature type="transmembrane region" description="Helical" evidence="2">
    <location>
        <begin position="196"/>
        <end position="220"/>
    </location>
</feature>
<feature type="compositionally biased region" description="Low complexity" evidence="1">
    <location>
        <begin position="280"/>
        <end position="292"/>
    </location>
</feature>
<keyword evidence="3" id="KW-0732">Signal</keyword>
<feature type="compositionally biased region" description="Basic and acidic residues" evidence="1">
    <location>
        <begin position="310"/>
        <end position="364"/>
    </location>
</feature>
<proteinExistence type="predicted"/>
<feature type="compositionally biased region" description="Low complexity" evidence="1">
    <location>
        <begin position="503"/>
        <end position="512"/>
    </location>
</feature>
<evidence type="ECO:0008006" key="6">
    <source>
        <dbReference type="Google" id="ProtNLM"/>
    </source>
</evidence>
<keyword evidence="5" id="KW-1185">Reference proteome</keyword>
<feature type="compositionally biased region" description="Basic and acidic residues" evidence="1">
    <location>
        <begin position="377"/>
        <end position="409"/>
    </location>
</feature>
<dbReference type="Proteomes" id="UP000507470">
    <property type="component" value="Unassembled WGS sequence"/>
</dbReference>
<dbReference type="EMBL" id="CACVKT020007643">
    <property type="protein sequence ID" value="CAC5409446.1"/>
    <property type="molecule type" value="Genomic_DNA"/>
</dbReference>
<feature type="chain" id="PRO_5027120273" description="CUB domain-containing protein" evidence="3">
    <location>
        <begin position="19"/>
        <end position="651"/>
    </location>
</feature>
<protein>
    <recommendedName>
        <fullName evidence="6">CUB domain-containing protein</fullName>
    </recommendedName>
</protein>